<accession>A0A2Z4FPK7</accession>
<evidence type="ECO:0000256" key="2">
    <source>
        <dbReference type="SAM" id="MobiDB-lite"/>
    </source>
</evidence>
<dbReference type="Proteomes" id="UP000249799">
    <property type="component" value="Chromosome"/>
</dbReference>
<evidence type="ECO:0000256" key="1">
    <source>
        <dbReference type="ARBA" id="ARBA00022729"/>
    </source>
</evidence>
<feature type="compositionally biased region" description="Basic and acidic residues" evidence="2">
    <location>
        <begin position="327"/>
        <end position="337"/>
    </location>
</feature>
<evidence type="ECO:0008006" key="5">
    <source>
        <dbReference type="Google" id="ProtNLM"/>
    </source>
</evidence>
<name>A0A2Z4FPK7_9DELT</name>
<dbReference type="KEGG" id="bsed:DN745_16810"/>
<sequence>MAGAACEKPAVGQMGEPVVSGDVAFSVTGYDLLYLELDSAGKTVSYSEPVLSLKVKITNKGEAALTYSPTHQTQAMSEATTPLLYADPGAEATLPPATKETIGGVYLEKGRLPGQVSQTKVLQNGESLEDVFLFKVPHEKSAALILSMPPSMSHGNLPALIRVPYQYKEPKGPLVHKAGDVIQAGPASLKVDSAEVAYIETTHSIEGKGYSSTPWLKVTYTVSNPGDKPIKYTPEHDVEGGEGAAVYAGNVTKKRVKLSANASAVGRTTGSVTIEPGKSVTDFELFEIPDKENDSIIFEYPAARMGGSGLVRVSVPYTHSEPQLPKEMQKPDDKKEK</sequence>
<dbReference type="AlphaFoldDB" id="A0A2Z4FPK7"/>
<dbReference type="InterPro" id="IPR029050">
    <property type="entry name" value="Immunoprotect_excell_Ig-like"/>
</dbReference>
<evidence type="ECO:0000313" key="4">
    <source>
        <dbReference type="Proteomes" id="UP000249799"/>
    </source>
</evidence>
<organism evidence="3 4">
    <name type="scientific">Bradymonas sediminis</name>
    <dbReference type="NCBI Taxonomy" id="1548548"/>
    <lineage>
        <taxon>Bacteria</taxon>
        <taxon>Deltaproteobacteria</taxon>
        <taxon>Bradymonadales</taxon>
        <taxon>Bradymonadaceae</taxon>
        <taxon>Bradymonas</taxon>
    </lineage>
</organism>
<keyword evidence="4" id="KW-1185">Reference proteome</keyword>
<evidence type="ECO:0000313" key="3">
    <source>
        <dbReference type="EMBL" id="AWV90893.1"/>
    </source>
</evidence>
<dbReference type="Gene3D" id="2.60.40.1240">
    <property type="match status" value="1"/>
</dbReference>
<protein>
    <recommendedName>
        <fullName evidence="5">DUF4352 domain-containing protein</fullName>
    </recommendedName>
</protein>
<feature type="region of interest" description="Disordered" evidence="2">
    <location>
        <begin position="316"/>
        <end position="337"/>
    </location>
</feature>
<dbReference type="EMBL" id="CP030032">
    <property type="protein sequence ID" value="AWV90893.1"/>
    <property type="molecule type" value="Genomic_DNA"/>
</dbReference>
<proteinExistence type="predicted"/>
<dbReference type="OrthoDB" id="5487461at2"/>
<gene>
    <name evidence="3" type="ORF">DN745_16810</name>
</gene>
<keyword evidence="1" id="KW-0732">Signal</keyword>
<reference evidence="3 4" key="1">
    <citation type="submission" date="2018-06" db="EMBL/GenBank/DDBJ databases">
        <title>Lujinxingia sediminis gen. nov. sp. nov., a new facultative anaerobic member of the class Deltaproteobacteria, and proposal of Lujinxingaceae fam. nov.</title>
        <authorList>
            <person name="Guo L.-Y."/>
            <person name="Li C.-M."/>
            <person name="Wang S."/>
            <person name="Du Z.-J."/>
        </authorList>
    </citation>
    <scope>NUCLEOTIDE SEQUENCE [LARGE SCALE GENOMIC DNA]</scope>
    <source>
        <strain evidence="3 4">FA350</strain>
    </source>
</reference>